<proteinExistence type="inferred from homology"/>
<name>A0ABT2CWU3_9BURK</name>
<feature type="active site" description="Charge relay system" evidence="5">
    <location>
        <position position="255"/>
    </location>
</feature>
<dbReference type="PROSITE" id="PS51892">
    <property type="entry name" value="SUBTILASE"/>
    <property type="match status" value="1"/>
</dbReference>
<feature type="domain" description="Peptidase S8/S53" evidence="7">
    <location>
        <begin position="219"/>
        <end position="455"/>
    </location>
</feature>
<organism evidence="8 9">
    <name type="scientific">Massilia terrae</name>
    <dbReference type="NCBI Taxonomy" id="1811224"/>
    <lineage>
        <taxon>Bacteria</taxon>
        <taxon>Pseudomonadati</taxon>
        <taxon>Pseudomonadota</taxon>
        <taxon>Betaproteobacteria</taxon>
        <taxon>Burkholderiales</taxon>
        <taxon>Oxalobacteraceae</taxon>
        <taxon>Telluria group</taxon>
        <taxon>Massilia</taxon>
    </lineage>
</organism>
<dbReference type="PROSITE" id="PS00138">
    <property type="entry name" value="SUBTILASE_SER"/>
    <property type="match status" value="1"/>
</dbReference>
<evidence type="ECO:0000256" key="4">
    <source>
        <dbReference type="ARBA" id="ARBA00022825"/>
    </source>
</evidence>
<keyword evidence="2 5" id="KW-0645">Protease</keyword>
<comment type="caution">
    <text evidence="8">The sequence shown here is derived from an EMBL/GenBank/DDBJ whole genome shotgun (WGS) entry which is preliminary data.</text>
</comment>
<feature type="region of interest" description="Disordered" evidence="6">
    <location>
        <begin position="50"/>
        <end position="89"/>
    </location>
</feature>
<dbReference type="InterPro" id="IPR023828">
    <property type="entry name" value="Peptidase_S8_Ser-AS"/>
</dbReference>
<dbReference type="PANTHER" id="PTHR43806">
    <property type="entry name" value="PEPTIDASE S8"/>
    <property type="match status" value="1"/>
</dbReference>
<evidence type="ECO:0000256" key="3">
    <source>
        <dbReference type="ARBA" id="ARBA00022801"/>
    </source>
</evidence>
<evidence type="ECO:0000259" key="7">
    <source>
        <dbReference type="Pfam" id="PF00082"/>
    </source>
</evidence>
<dbReference type="InterPro" id="IPR050131">
    <property type="entry name" value="Peptidase_S8_subtilisin-like"/>
</dbReference>
<dbReference type="RefSeq" id="WP_258811616.1">
    <property type="nucleotide sequence ID" value="NZ_JANUGU010000002.1"/>
</dbReference>
<dbReference type="Proteomes" id="UP001204621">
    <property type="component" value="Unassembled WGS sequence"/>
</dbReference>
<dbReference type="EMBL" id="JANUGU010000002">
    <property type="protein sequence ID" value="MCS0658434.1"/>
    <property type="molecule type" value="Genomic_DNA"/>
</dbReference>
<dbReference type="SUPFAM" id="SSF52743">
    <property type="entry name" value="Subtilisin-like"/>
    <property type="match status" value="1"/>
</dbReference>
<dbReference type="InterPro" id="IPR036852">
    <property type="entry name" value="Peptidase_S8/S53_dom_sf"/>
</dbReference>
<gene>
    <name evidence="8" type="ORF">NX778_10195</name>
</gene>
<accession>A0ABT2CWU3</accession>
<keyword evidence="3 5" id="KW-0378">Hydrolase</keyword>
<dbReference type="PANTHER" id="PTHR43806:SF11">
    <property type="entry name" value="CEREVISIN-RELATED"/>
    <property type="match status" value="1"/>
</dbReference>
<dbReference type="InterPro" id="IPR000209">
    <property type="entry name" value="Peptidase_S8/S53_dom"/>
</dbReference>
<keyword evidence="4 5" id="KW-0720">Serine protease</keyword>
<feature type="region of interest" description="Disordered" evidence="6">
    <location>
        <begin position="442"/>
        <end position="470"/>
    </location>
</feature>
<reference evidence="8 9" key="1">
    <citation type="submission" date="2022-08" db="EMBL/GenBank/DDBJ databases">
        <title>Reclassification of Massilia species as members of the genera Telluria, Duganella, Pseudoduganella, Mokoshia gen. nov. and Zemynaea gen. nov. using orthogonal and non-orthogonal genome-based approaches.</title>
        <authorList>
            <person name="Bowman J.P."/>
        </authorList>
    </citation>
    <scope>NUCLEOTIDE SEQUENCE [LARGE SCALE GENOMIC DNA]</scope>
    <source>
        <strain evidence="8 9">JCM 31606</strain>
    </source>
</reference>
<evidence type="ECO:0000313" key="9">
    <source>
        <dbReference type="Proteomes" id="UP001204621"/>
    </source>
</evidence>
<evidence type="ECO:0000256" key="6">
    <source>
        <dbReference type="SAM" id="MobiDB-lite"/>
    </source>
</evidence>
<comment type="similarity">
    <text evidence="1 5">Belongs to the peptidase S8 family.</text>
</comment>
<evidence type="ECO:0000313" key="8">
    <source>
        <dbReference type="EMBL" id="MCS0658434.1"/>
    </source>
</evidence>
<dbReference type="CDD" id="cd05561">
    <property type="entry name" value="Peptidases_S8_4"/>
    <property type="match status" value="1"/>
</dbReference>
<evidence type="ECO:0000256" key="2">
    <source>
        <dbReference type="ARBA" id="ARBA00022670"/>
    </source>
</evidence>
<evidence type="ECO:0000256" key="1">
    <source>
        <dbReference type="ARBA" id="ARBA00011073"/>
    </source>
</evidence>
<protein>
    <submittedName>
        <fullName evidence="8">S8 family serine peptidase</fullName>
    </submittedName>
</protein>
<evidence type="ECO:0000256" key="5">
    <source>
        <dbReference type="PROSITE-ProRule" id="PRU01240"/>
    </source>
</evidence>
<sequence length="470" mass="49343">MQGSAVSAEIQLHLRVRSTTDFTMRTSVHGAWAALNALLAAALLLPGVTHAQGRRPPQSFQNMGGLHGLDGMRPDASLLRQNNGQDNERIPDVAALRQARGKQAHELIRLHEDVIEADPHGDPILKRQILVVSPSKEDLAKFLASGFTVAGTHTLRDLDLQLTTLVVPAASFTGDALLRLREISPNVIMDFDHLYTMSEAEDAPGRASTPVASRTGAGNVRLGLIDGGVDASHAVFRKAKIVHWGCQEKRIPSEHGTAVGSLMVGEADQFKGVAPGGTLFAADVYCGLSTGGSASEIALALAWLAKNEVPVINISLVGPSNRILEQAVLAMIRRGHVLTAAVGNDGPAAPPLYPASYPGVIGVSAVDDRRRVLPEAARGPQVAFIAPGSKMLAASPGAPDFRVVRGTSFAAPIVAALLAERISKPGAERAASAVQDLAKQAIGGNGSRSSDKGWGLVGEAYRISPDQMQP</sequence>
<feature type="active site" description="Charge relay system" evidence="5">
    <location>
        <position position="408"/>
    </location>
</feature>
<dbReference type="Gene3D" id="3.40.50.200">
    <property type="entry name" value="Peptidase S8/S53 domain"/>
    <property type="match status" value="1"/>
</dbReference>
<dbReference type="Pfam" id="PF00082">
    <property type="entry name" value="Peptidase_S8"/>
    <property type="match status" value="1"/>
</dbReference>
<feature type="active site" description="Charge relay system" evidence="5">
    <location>
        <position position="226"/>
    </location>
</feature>
<keyword evidence="9" id="KW-1185">Reference proteome</keyword>